<feature type="active site" description="Charge relay system" evidence="5">
    <location>
        <position position="576"/>
    </location>
</feature>
<feature type="compositionally biased region" description="Basic and acidic residues" evidence="6">
    <location>
        <begin position="288"/>
        <end position="298"/>
    </location>
</feature>
<feature type="region of interest" description="Disordered" evidence="6">
    <location>
        <begin position="1"/>
        <end position="73"/>
    </location>
</feature>
<dbReference type="Pfam" id="PF00082">
    <property type="entry name" value="Peptidase_S8"/>
    <property type="match status" value="1"/>
</dbReference>
<evidence type="ECO:0000256" key="4">
    <source>
        <dbReference type="ARBA" id="ARBA00022825"/>
    </source>
</evidence>
<protein>
    <submittedName>
        <fullName evidence="8">Major intracellular serine protease</fullName>
    </submittedName>
</protein>
<dbReference type="InterPro" id="IPR000209">
    <property type="entry name" value="Peptidase_S8/S53_dom"/>
</dbReference>
<feature type="compositionally biased region" description="Basic residues" evidence="6">
    <location>
        <begin position="48"/>
        <end position="60"/>
    </location>
</feature>
<evidence type="ECO:0000313" key="9">
    <source>
        <dbReference type="Proteomes" id="UP001174909"/>
    </source>
</evidence>
<feature type="region of interest" description="Disordered" evidence="6">
    <location>
        <begin position="283"/>
        <end position="311"/>
    </location>
</feature>
<dbReference type="InterPro" id="IPR015500">
    <property type="entry name" value="Peptidase_S8_subtilisin-rel"/>
</dbReference>
<keyword evidence="3 5" id="KW-0378">Hydrolase</keyword>
<dbReference type="PROSITE" id="PS00138">
    <property type="entry name" value="SUBTILASE_SER"/>
    <property type="match status" value="1"/>
</dbReference>
<reference evidence="8" key="1">
    <citation type="submission" date="2023-03" db="EMBL/GenBank/DDBJ databases">
        <authorList>
            <person name="Steffen K."/>
            <person name="Cardenas P."/>
        </authorList>
    </citation>
    <scope>NUCLEOTIDE SEQUENCE</scope>
</reference>
<comment type="caution">
    <text evidence="8">The sequence shown here is derived from an EMBL/GenBank/DDBJ whole genome shotgun (WGS) entry which is preliminary data.</text>
</comment>
<dbReference type="CDD" id="cd00306">
    <property type="entry name" value="Peptidases_S8_S53"/>
    <property type="match status" value="1"/>
</dbReference>
<dbReference type="PANTHER" id="PTHR43399:SF4">
    <property type="entry name" value="CELL WALL-ASSOCIATED PROTEASE"/>
    <property type="match status" value="1"/>
</dbReference>
<dbReference type="PROSITE" id="PS51892">
    <property type="entry name" value="SUBTILASE"/>
    <property type="match status" value="1"/>
</dbReference>
<gene>
    <name evidence="8" type="ORF">GBAR_LOCUS4768</name>
</gene>
<evidence type="ECO:0000256" key="6">
    <source>
        <dbReference type="SAM" id="MobiDB-lite"/>
    </source>
</evidence>
<dbReference type="Gene3D" id="3.40.50.200">
    <property type="entry name" value="Peptidase S8/S53 domain"/>
    <property type="match status" value="1"/>
</dbReference>
<organism evidence="8 9">
    <name type="scientific">Geodia barretti</name>
    <name type="common">Barrett's horny sponge</name>
    <dbReference type="NCBI Taxonomy" id="519541"/>
    <lineage>
        <taxon>Eukaryota</taxon>
        <taxon>Metazoa</taxon>
        <taxon>Porifera</taxon>
        <taxon>Demospongiae</taxon>
        <taxon>Heteroscleromorpha</taxon>
        <taxon>Tetractinellida</taxon>
        <taxon>Astrophorina</taxon>
        <taxon>Geodiidae</taxon>
        <taxon>Geodia</taxon>
    </lineage>
</organism>
<keyword evidence="4 5" id="KW-0720">Serine protease</keyword>
<dbReference type="InterPro" id="IPR022398">
    <property type="entry name" value="Peptidase_S8_His-AS"/>
</dbReference>
<dbReference type="EMBL" id="CASHTH010000692">
    <property type="protein sequence ID" value="CAI8006529.1"/>
    <property type="molecule type" value="Genomic_DNA"/>
</dbReference>
<dbReference type="GO" id="GO:0006508">
    <property type="term" value="P:proteolysis"/>
    <property type="evidence" value="ECO:0007669"/>
    <property type="project" value="UniProtKB-KW"/>
</dbReference>
<feature type="active site" description="Charge relay system" evidence="5">
    <location>
        <position position="397"/>
    </location>
</feature>
<feature type="active site" description="Charge relay system" evidence="5">
    <location>
        <position position="360"/>
    </location>
</feature>
<dbReference type="Proteomes" id="UP001174909">
    <property type="component" value="Unassembled WGS sequence"/>
</dbReference>
<dbReference type="PANTHER" id="PTHR43399">
    <property type="entry name" value="SUBTILISIN-RELATED"/>
    <property type="match status" value="1"/>
</dbReference>
<dbReference type="InterPro" id="IPR051048">
    <property type="entry name" value="Peptidase_S8/S53_subtilisin"/>
</dbReference>
<comment type="similarity">
    <text evidence="1 5">Belongs to the peptidase S8 family.</text>
</comment>
<dbReference type="PRINTS" id="PR00723">
    <property type="entry name" value="SUBTILISIN"/>
</dbReference>
<dbReference type="InterPro" id="IPR036852">
    <property type="entry name" value="Peptidase_S8/S53_dom_sf"/>
</dbReference>
<dbReference type="AlphaFoldDB" id="A0AA35R8D5"/>
<keyword evidence="2 5" id="KW-0645">Protease</keyword>
<evidence type="ECO:0000259" key="7">
    <source>
        <dbReference type="Pfam" id="PF00082"/>
    </source>
</evidence>
<proteinExistence type="inferred from homology"/>
<name>A0AA35R8D5_GEOBA</name>
<sequence length="671" mass="72102">MKMLSRLTLPPPHRLSRRTPSRGPSVHYPSTTTSAGITEETDSAPAAKRPRTVRAPRPQRAKSGCDSREHTPPIVQTYNETPLKNFSLHLPRCLPASIATDGSALASFTLTSAATYLRLWNLDKNMDSVDVRLPEEYCNLLQSRSQFLPQFLEAVTSGLEESGVKSVKKLIVPTSRLPDLIPVLNALQTLTYTLNNVLVPLSTQSDLTYTVVSEITKAASAVTTPIEITLVSSSPELSKILADIKTGCGGETSIKFSSLSSEGPVSPAGPEYLQTWGRLSLKENCGGEDERSSGKDGGRSWTGRTPEPKRVPKRVFTTDCSYTEDPQISTDNTYTSKVWDLQRLHERGVDGTGTTIAVLDSGVNYTSPAFKDKILAVRNFVKDPVDDIDCAIDSDGHGSLCAGIAAGSSFYCPINQGDPHSPCLEIPPGVAPGAKLIICKVVSTTSGDVDNEAFLGALKWLKELHGSGTKIDVVSISLASSYFSLERAQVISDLVSSGIVVVCCASNVGRMKMQPISYPARLGHVLCIGSHDDNGKPTSFTPVGRELDFLAPGEDIWGPGPGTNGPFSVDCGSGTSCSTPAVAGLICLALHDIRRRCEKDGDAVDVTIAGRPVADYVGSVWVMRELLKLMSSCPGHHSEEIGYGTLHPYRLLDCNTEEIVRIVNDIVQDED</sequence>
<evidence type="ECO:0000256" key="3">
    <source>
        <dbReference type="ARBA" id="ARBA00022801"/>
    </source>
</evidence>
<dbReference type="GO" id="GO:0004252">
    <property type="term" value="F:serine-type endopeptidase activity"/>
    <property type="evidence" value="ECO:0007669"/>
    <property type="project" value="UniProtKB-UniRule"/>
</dbReference>
<evidence type="ECO:0000256" key="5">
    <source>
        <dbReference type="PROSITE-ProRule" id="PRU01240"/>
    </source>
</evidence>
<accession>A0AA35R8D5</accession>
<keyword evidence="9" id="KW-1185">Reference proteome</keyword>
<feature type="domain" description="Peptidase S8/S53" evidence="7">
    <location>
        <begin position="351"/>
        <end position="590"/>
    </location>
</feature>
<dbReference type="SUPFAM" id="SSF52743">
    <property type="entry name" value="Subtilisin-like"/>
    <property type="match status" value="1"/>
</dbReference>
<evidence type="ECO:0000313" key="8">
    <source>
        <dbReference type="EMBL" id="CAI8006529.1"/>
    </source>
</evidence>
<dbReference type="PROSITE" id="PS00137">
    <property type="entry name" value="SUBTILASE_HIS"/>
    <property type="match status" value="1"/>
</dbReference>
<dbReference type="InterPro" id="IPR023828">
    <property type="entry name" value="Peptidase_S8_Ser-AS"/>
</dbReference>
<evidence type="ECO:0000256" key="2">
    <source>
        <dbReference type="ARBA" id="ARBA00022670"/>
    </source>
</evidence>
<evidence type="ECO:0000256" key="1">
    <source>
        <dbReference type="ARBA" id="ARBA00011073"/>
    </source>
</evidence>